<comment type="subunit">
    <text evidence="7">Monomer.</text>
</comment>
<dbReference type="GO" id="GO:0003866">
    <property type="term" value="F:3-phosphoshikimate 1-carboxyvinyltransferase activity"/>
    <property type="evidence" value="ECO:0007669"/>
    <property type="project" value="UniProtKB-EC"/>
</dbReference>
<dbReference type="PROSITE" id="PS00885">
    <property type="entry name" value="EPSP_SYNTHASE_2"/>
    <property type="match status" value="1"/>
</dbReference>
<protein>
    <recommendedName>
        <fullName evidence="7">3-phosphoshikimate 1-carboxyvinyltransferase</fullName>
        <ecNumber evidence="7">2.5.1.19</ecNumber>
    </recommendedName>
    <alternativeName>
        <fullName evidence="7">5-enolpyruvylshikimate-3-phosphate synthase</fullName>
        <shortName evidence="7">EPSP synthase</shortName>
        <shortName evidence="7">EPSPS</shortName>
    </alternativeName>
</protein>
<dbReference type="Proteomes" id="UP000614200">
    <property type="component" value="Unassembled WGS sequence"/>
</dbReference>
<evidence type="ECO:0000259" key="8">
    <source>
        <dbReference type="Pfam" id="PF00275"/>
    </source>
</evidence>
<evidence type="ECO:0000313" key="10">
    <source>
        <dbReference type="Proteomes" id="UP000614200"/>
    </source>
</evidence>
<accession>A0ABR9ZRG0</accession>
<evidence type="ECO:0000256" key="7">
    <source>
        <dbReference type="HAMAP-Rule" id="MF_00210"/>
    </source>
</evidence>
<dbReference type="HAMAP" id="MF_00210">
    <property type="entry name" value="EPSP_synth"/>
    <property type="match status" value="1"/>
</dbReference>
<dbReference type="InterPro" id="IPR013792">
    <property type="entry name" value="RNA3'P_cycl/enolpyr_Trfase_a/b"/>
</dbReference>
<evidence type="ECO:0000256" key="6">
    <source>
        <dbReference type="ARBA" id="ARBA00044633"/>
    </source>
</evidence>
<dbReference type="CDD" id="cd01556">
    <property type="entry name" value="EPSP_synthase"/>
    <property type="match status" value="1"/>
</dbReference>
<keyword evidence="3 7" id="KW-0028">Amino-acid biosynthesis</keyword>
<feature type="binding site" evidence="7">
    <location>
        <position position="206"/>
    </location>
    <ligand>
        <name>3-phosphoshikimate</name>
        <dbReference type="ChEBI" id="CHEBI:145989"/>
    </ligand>
</feature>
<dbReference type="PANTHER" id="PTHR21090">
    <property type="entry name" value="AROM/DEHYDROQUINATE SYNTHASE"/>
    <property type="match status" value="1"/>
</dbReference>
<comment type="similarity">
    <text evidence="2 7">Belongs to the EPSP synthase family.</text>
</comment>
<keyword evidence="10" id="KW-1185">Reference proteome</keyword>
<feature type="binding site" evidence="7">
    <location>
        <position position="419"/>
    </location>
    <ligand>
        <name>phosphoenolpyruvate</name>
        <dbReference type="ChEBI" id="CHEBI:58702"/>
    </ligand>
</feature>
<evidence type="ECO:0000256" key="1">
    <source>
        <dbReference type="ARBA" id="ARBA00004811"/>
    </source>
</evidence>
<gene>
    <name evidence="7 9" type="primary">aroA</name>
    <name evidence="9" type="ORF">ISU02_07880</name>
</gene>
<feature type="binding site" evidence="7">
    <location>
        <position position="178"/>
    </location>
    <ligand>
        <name>3-phosphoshikimate</name>
        <dbReference type="ChEBI" id="CHEBI:145989"/>
    </ligand>
</feature>
<dbReference type="SUPFAM" id="SSF55205">
    <property type="entry name" value="EPT/RTPC-like"/>
    <property type="match status" value="1"/>
</dbReference>
<feature type="binding site" evidence="7">
    <location>
        <position position="393"/>
    </location>
    <ligand>
        <name>phosphoenolpyruvate</name>
        <dbReference type="ChEBI" id="CHEBI:58702"/>
    </ligand>
</feature>
<proteinExistence type="inferred from homology"/>
<feature type="binding site" evidence="7">
    <location>
        <position position="347"/>
    </location>
    <ligand>
        <name>3-phosphoshikimate</name>
        <dbReference type="ChEBI" id="CHEBI:145989"/>
    </ligand>
</feature>
<dbReference type="Gene3D" id="3.65.10.10">
    <property type="entry name" value="Enolpyruvate transferase domain"/>
    <property type="match status" value="2"/>
</dbReference>
<feature type="binding site" evidence="7">
    <location>
        <position position="24"/>
    </location>
    <ligand>
        <name>3-phosphoshikimate</name>
        <dbReference type="ChEBI" id="CHEBI:145989"/>
    </ligand>
</feature>
<feature type="binding site" evidence="7">
    <location>
        <position position="23"/>
    </location>
    <ligand>
        <name>phosphoenolpyruvate</name>
        <dbReference type="ChEBI" id="CHEBI:58702"/>
    </ligand>
</feature>
<feature type="binding site" evidence="7">
    <location>
        <position position="135"/>
    </location>
    <ligand>
        <name>phosphoenolpyruvate</name>
        <dbReference type="ChEBI" id="CHEBI:58702"/>
    </ligand>
</feature>
<evidence type="ECO:0000256" key="2">
    <source>
        <dbReference type="ARBA" id="ARBA00009948"/>
    </source>
</evidence>
<dbReference type="InterPro" id="IPR001986">
    <property type="entry name" value="Enolpyruvate_Tfrase_dom"/>
</dbReference>
<feature type="binding site" evidence="7">
    <location>
        <position position="107"/>
    </location>
    <ligand>
        <name>phosphoenolpyruvate</name>
        <dbReference type="ChEBI" id="CHEBI:58702"/>
    </ligand>
</feature>
<keyword evidence="7" id="KW-0963">Cytoplasm</keyword>
<feature type="active site" description="Proton acceptor" evidence="7">
    <location>
        <position position="320"/>
    </location>
</feature>
<keyword evidence="5 7" id="KW-0057">Aromatic amino acid biosynthesis</keyword>
<feature type="binding site" evidence="7">
    <location>
        <position position="180"/>
    </location>
    <ligand>
        <name>phosphoenolpyruvate</name>
        <dbReference type="ChEBI" id="CHEBI:58702"/>
    </ligand>
</feature>
<comment type="pathway">
    <text evidence="1 7">Metabolic intermediate biosynthesis; chorismate biosynthesis; chorismate from D-erythrose 4-phosphate and phosphoenolpyruvate: step 6/7.</text>
</comment>
<organism evidence="9 10">
    <name type="scientific">Fusibacter ferrireducens</name>
    <dbReference type="NCBI Taxonomy" id="2785058"/>
    <lineage>
        <taxon>Bacteria</taxon>
        <taxon>Bacillati</taxon>
        <taxon>Bacillota</taxon>
        <taxon>Clostridia</taxon>
        <taxon>Eubacteriales</taxon>
        <taxon>Eubacteriales Family XII. Incertae Sedis</taxon>
        <taxon>Fusibacter</taxon>
    </lineage>
</organism>
<keyword evidence="4 7" id="KW-0808">Transferase</keyword>
<feature type="binding site" evidence="7">
    <location>
        <position position="28"/>
    </location>
    <ligand>
        <name>3-phosphoshikimate</name>
        <dbReference type="ChEBI" id="CHEBI:145989"/>
    </ligand>
</feature>
<dbReference type="PANTHER" id="PTHR21090:SF5">
    <property type="entry name" value="PENTAFUNCTIONAL AROM POLYPEPTIDE"/>
    <property type="match status" value="1"/>
</dbReference>
<feature type="binding site" evidence="7">
    <location>
        <position position="351"/>
    </location>
    <ligand>
        <name>phosphoenolpyruvate</name>
        <dbReference type="ChEBI" id="CHEBI:58702"/>
    </ligand>
</feature>
<feature type="domain" description="Enolpyruvate transferase" evidence="8">
    <location>
        <begin position="10"/>
        <end position="425"/>
    </location>
</feature>
<dbReference type="EC" id="2.5.1.19" evidence="7"/>
<dbReference type="InterPro" id="IPR006264">
    <property type="entry name" value="EPSP_synthase"/>
</dbReference>
<feature type="binding site" evidence="7">
    <location>
        <position position="23"/>
    </location>
    <ligand>
        <name>3-phosphoshikimate</name>
        <dbReference type="ChEBI" id="CHEBI:145989"/>
    </ligand>
</feature>
<dbReference type="EMBL" id="JADKNH010000004">
    <property type="protein sequence ID" value="MBF4693035.1"/>
    <property type="molecule type" value="Genomic_DNA"/>
</dbReference>
<feature type="binding site" evidence="7">
    <location>
        <position position="179"/>
    </location>
    <ligand>
        <name>3-phosphoshikimate</name>
        <dbReference type="ChEBI" id="CHEBI:145989"/>
    </ligand>
</feature>
<comment type="subcellular location">
    <subcellularLocation>
        <location evidence="7">Cytoplasm</location>
    </subcellularLocation>
</comment>
<feature type="binding site" evidence="7">
    <location>
        <position position="320"/>
    </location>
    <ligand>
        <name>3-phosphoshikimate</name>
        <dbReference type="ChEBI" id="CHEBI:145989"/>
    </ligand>
</feature>
<dbReference type="RefSeq" id="WP_194701268.1">
    <property type="nucleotide sequence ID" value="NZ_JADKNH010000004.1"/>
</dbReference>
<evidence type="ECO:0000256" key="3">
    <source>
        <dbReference type="ARBA" id="ARBA00022605"/>
    </source>
</evidence>
<reference evidence="9 10" key="1">
    <citation type="submission" date="2020-11" db="EMBL/GenBank/DDBJ databases">
        <title>Fusibacter basophilias sp. nov.</title>
        <authorList>
            <person name="Qiu D."/>
        </authorList>
    </citation>
    <scope>NUCLEOTIDE SEQUENCE [LARGE SCALE GENOMIC DNA]</scope>
    <source>
        <strain evidence="9 10">Q10-2</strain>
    </source>
</reference>
<evidence type="ECO:0000313" key="9">
    <source>
        <dbReference type="EMBL" id="MBF4693035.1"/>
    </source>
</evidence>
<dbReference type="InterPro" id="IPR036968">
    <property type="entry name" value="Enolpyruvate_Tfrase_sf"/>
</dbReference>
<evidence type="ECO:0000256" key="4">
    <source>
        <dbReference type="ARBA" id="ARBA00022679"/>
    </source>
</evidence>
<dbReference type="InterPro" id="IPR023193">
    <property type="entry name" value="EPSP_synthase_CS"/>
</dbReference>
<dbReference type="Pfam" id="PF00275">
    <property type="entry name" value="EPSP_synthase"/>
    <property type="match status" value="1"/>
</dbReference>
<comment type="caution">
    <text evidence="9">The sequence shown here is derived from an EMBL/GenBank/DDBJ whole genome shotgun (WGS) entry which is preliminary data.</text>
</comment>
<feature type="binding site" evidence="7">
    <location>
        <position position="180"/>
    </location>
    <ligand>
        <name>3-phosphoshikimate</name>
        <dbReference type="ChEBI" id="CHEBI:145989"/>
    </ligand>
</feature>
<dbReference type="NCBIfam" id="TIGR01356">
    <property type="entry name" value="aroA"/>
    <property type="match status" value="1"/>
</dbReference>
<name>A0ABR9ZRG0_9FIRM</name>
<sequence length="444" mass="48844">MKKNSIIIEPKKLAGKVNVPPSKSLSHRGIMCAGLSEDISVVDNLIYSDDIVTTIEAMKQFGMQVLSEEKVGERYRLTLQNKSISKLKEQNYKMISEPMTVHCSESGTTIRFLMPFFTLSSAPMTFTGKGRLGERPYETFYKILRSQNISYETTGGFLPVTINGTLRPDRFQMAGNVSSQFISGLMLILPLLGETSKIELTTPLESKGYVDLTLDTSRQFGVSVEMPDAQTFVINGNQYYKGTTYTVEGDYSQAAFWLVAGSLGNDVILEGMQKTSLQGDHAILEIVERLGGKITWQTEGVKSTESPLATAVVDASQCPDLVPVLTVLLSMGNGTSEITNAGRLRIKESDRLKAICTELNKMGGQVEELEEGLKIKGVQGFRGAVVDSWNDHRIAMALAIAATRADGPVEITGFEAVKKSYPMFWVDYEKLGGVIHGESDWRNL</sequence>
<evidence type="ECO:0000256" key="5">
    <source>
        <dbReference type="ARBA" id="ARBA00023141"/>
    </source>
</evidence>
<comment type="catalytic activity">
    <reaction evidence="6">
        <text>3-phosphoshikimate + phosphoenolpyruvate = 5-O-(1-carboxyvinyl)-3-phosphoshikimate + phosphate</text>
        <dbReference type="Rhea" id="RHEA:21256"/>
        <dbReference type="ChEBI" id="CHEBI:43474"/>
        <dbReference type="ChEBI" id="CHEBI:57701"/>
        <dbReference type="ChEBI" id="CHEBI:58702"/>
        <dbReference type="ChEBI" id="CHEBI:145989"/>
        <dbReference type="EC" id="2.5.1.19"/>
    </reaction>
    <physiologicalReaction direction="left-to-right" evidence="6">
        <dbReference type="Rhea" id="RHEA:21257"/>
    </physiologicalReaction>
</comment>
<comment type="function">
    <text evidence="7">Catalyzes the transfer of the enolpyruvyl moiety of phosphoenolpyruvate (PEP) to the 5-hydroxyl of shikimate-3-phosphate (S3P) to produce enolpyruvyl shikimate-3-phosphate and inorganic phosphate.</text>
</comment>
<comment type="caution">
    <text evidence="7">Lacks conserved residue(s) required for the propagation of feature annotation.</text>
</comment>
<dbReference type="PIRSF" id="PIRSF000505">
    <property type="entry name" value="EPSPS"/>
    <property type="match status" value="1"/>
</dbReference>